<evidence type="ECO:0000313" key="2">
    <source>
        <dbReference type="EMBL" id="MFC4997937.1"/>
    </source>
</evidence>
<organism evidence="2 3">
    <name type="scientific">Dactylosporangium cerinum</name>
    <dbReference type="NCBI Taxonomy" id="1434730"/>
    <lineage>
        <taxon>Bacteria</taxon>
        <taxon>Bacillati</taxon>
        <taxon>Actinomycetota</taxon>
        <taxon>Actinomycetes</taxon>
        <taxon>Micromonosporales</taxon>
        <taxon>Micromonosporaceae</taxon>
        <taxon>Dactylosporangium</taxon>
    </lineage>
</organism>
<protein>
    <submittedName>
        <fullName evidence="2">Uncharacterized protein</fullName>
    </submittedName>
</protein>
<comment type="caution">
    <text evidence="2">The sequence shown here is derived from an EMBL/GenBank/DDBJ whole genome shotgun (WGS) entry which is preliminary data.</text>
</comment>
<feature type="region of interest" description="Disordered" evidence="1">
    <location>
        <begin position="57"/>
        <end position="105"/>
    </location>
</feature>
<reference evidence="3" key="1">
    <citation type="journal article" date="2019" name="Int. J. Syst. Evol. Microbiol.">
        <title>The Global Catalogue of Microorganisms (GCM) 10K type strain sequencing project: providing services to taxonomists for standard genome sequencing and annotation.</title>
        <authorList>
            <consortium name="The Broad Institute Genomics Platform"/>
            <consortium name="The Broad Institute Genome Sequencing Center for Infectious Disease"/>
            <person name="Wu L."/>
            <person name="Ma J."/>
        </authorList>
    </citation>
    <scope>NUCLEOTIDE SEQUENCE [LARGE SCALE GENOMIC DNA]</scope>
    <source>
        <strain evidence="3">CGMCC 4.7152</strain>
    </source>
</reference>
<sequence>MAGGVVTVHVRLSPAGVVVEQVAVRLAEDGTPLPAELATIDFAQLMRDAAIMSEGRLPATAAQESSRVEPDAGARAASVQEATEPVTPRAQDDGGRDRLRSKSPGEIGMPSDLAVVFWRLGSATKIAAHYAVPRQVAVEWISLLRNEGTAPNPWKRTGKTRRSR</sequence>
<gene>
    <name evidence="2" type="ORF">ACFPIJ_08865</name>
</gene>
<accession>A0ABV9VPL6</accession>
<keyword evidence="3" id="KW-1185">Reference proteome</keyword>
<evidence type="ECO:0000313" key="3">
    <source>
        <dbReference type="Proteomes" id="UP001595912"/>
    </source>
</evidence>
<name>A0ABV9VPL6_9ACTN</name>
<proteinExistence type="predicted"/>
<evidence type="ECO:0000256" key="1">
    <source>
        <dbReference type="SAM" id="MobiDB-lite"/>
    </source>
</evidence>
<dbReference type="RefSeq" id="WP_380114193.1">
    <property type="nucleotide sequence ID" value="NZ_JBHSIU010000011.1"/>
</dbReference>
<dbReference type="Proteomes" id="UP001595912">
    <property type="component" value="Unassembled WGS sequence"/>
</dbReference>
<dbReference type="EMBL" id="JBHSIU010000011">
    <property type="protein sequence ID" value="MFC4997937.1"/>
    <property type="molecule type" value="Genomic_DNA"/>
</dbReference>
<feature type="compositionally biased region" description="Basic and acidic residues" evidence="1">
    <location>
        <begin position="90"/>
        <end position="100"/>
    </location>
</feature>